<feature type="chain" id="PRO_5035812485" description="Secreted protein" evidence="1">
    <location>
        <begin position="17"/>
        <end position="62"/>
    </location>
</feature>
<evidence type="ECO:0000313" key="2">
    <source>
        <dbReference type="EMBL" id="KAG6638657.1"/>
    </source>
</evidence>
<dbReference type="Proteomes" id="UP000811609">
    <property type="component" value="Chromosome 10"/>
</dbReference>
<gene>
    <name evidence="2" type="ORF">CIPAW_10G050400</name>
</gene>
<dbReference type="EMBL" id="CM031818">
    <property type="protein sequence ID" value="KAG6638657.1"/>
    <property type="molecule type" value="Genomic_DNA"/>
</dbReference>
<dbReference type="AlphaFoldDB" id="A0A8T1PC87"/>
<evidence type="ECO:0008006" key="4">
    <source>
        <dbReference type="Google" id="ProtNLM"/>
    </source>
</evidence>
<sequence length="62" mass="7010">MNCCWIFCRFLAQAGLVPNDCPEKQKQQIFVSLTASRANTISSLGRKNFKRILSNNSFGRTV</sequence>
<proteinExistence type="predicted"/>
<keyword evidence="1" id="KW-0732">Signal</keyword>
<keyword evidence="3" id="KW-1185">Reference proteome</keyword>
<evidence type="ECO:0000256" key="1">
    <source>
        <dbReference type="SAM" id="SignalP"/>
    </source>
</evidence>
<organism evidence="2 3">
    <name type="scientific">Carya illinoinensis</name>
    <name type="common">Pecan</name>
    <dbReference type="NCBI Taxonomy" id="32201"/>
    <lineage>
        <taxon>Eukaryota</taxon>
        <taxon>Viridiplantae</taxon>
        <taxon>Streptophyta</taxon>
        <taxon>Embryophyta</taxon>
        <taxon>Tracheophyta</taxon>
        <taxon>Spermatophyta</taxon>
        <taxon>Magnoliopsida</taxon>
        <taxon>eudicotyledons</taxon>
        <taxon>Gunneridae</taxon>
        <taxon>Pentapetalae</taxon>
        <taxon>rosids</taxon>
        <taxon>fabids</taxon>
        <taxon>Fagales</taxon>
        <taxon>Juglandaceae</taxon>
        <taxon>Carya</taxon>
    </lineage>
</organism>
<comment type="caution">
    <text evidence="2">The sequence shown here is derived from an EMBL/GenBank/DDBJ whole genome shotgun (WGS) entry which is preliminary data.</text>
</comment>
<feature type="signal peptide" evidence="1">
    <location>
        <begin position="1"/>
        <end position="16"/>
    </location>
</feature>
<protein>
    <recommendedName>
        <fullName evidence="4">Secreted protein</fullName>
    </recommendedName>
</protein>
<name>A0A8T1PC87_CARIL</name>
<reference evidence="2" key="1">
    <citation type="submission" date="2020-12" db="EMBL/GenBank/DDBJ databases">
        <title>WGS assembly of Carya illinoinensis cv. Pawnee.</title>
        <authorList>
            <person name="Platts A."/>
            <person name="Shu S."/>
            <person name="Wright S."/>
            <person name="Barry K."/>
            <person name="Edger P."/>
            <person name="Pires J.C."/>
            <person name="Schmutz J."/>
        </authorList>
    </citation>
    <scope>NUCLEOTIDE SEQUENCE</scope>
    <source>
        <tissue evidence="2">Leaf</tissue>
    </source>
</reference>
<accession>A0A8T1PC87</accession>
<evidence type="ECO:0000313" key="3">
    <source>
        <dbReference type="Proteomes" id="UP000811609"/>
    </source>
</evidence>